<evidence type="ECO:0000313" key="2">
    <source>
        <dbReference type="EMBL" id="PPJ60156.1"/>
    </source>
</evidence>
<dbReference type="PANTHER" id="PTHR34286">
    <property type="entry name" value="TRANSMEMBRANE PROTEIN"/>
    <property type="match status" value="1"/>
</dbReference>
<keyword evidence="1" id="KW-0472">Membrane</keyword>
<dbReference type="AlphaFoldDB" id="A0A2S6CK93"/>
<dbReference type="STRING" id="357750.A0A2S6CK93"/>
<dbReference type="OrthoDB" id="2100988at2759"/>
<comment type="caution">
    <text evidence="2">The sequence shown here is derived from an EMBL/GenBank/DDBJ whole genome shotgun (WGS) entry which is preliminary data.</text>
</comment>
<keyword evidence="3" id="KW-1185">Reference proteome</keyword>
<evidence type="ECO:0000313" key="3">
    <source>
        <dbReference type="Proteomes" id="UP000237631"/>
    </source>
</evidence>
<gene>
    <name evidence="2" type="ORF">CBER1_11515</name>
</gene>
<dbReference type="EMBL" id="PNEN01000310">
    <property type="protein sequence ID" value="PPJ60156.1"/>
    <property type="molecule type" value="Genomic_DNA"/>
</dbReference>
<sequence>MRVTQILRGGGAKVPYPKHVWSPAGGWYSQPSNWKTNTAIMGGVIVGIVAMTWNLSANREFRNEMPQPDRFFPSRFWTKQIREYEAEQREKGTPGYEKR</sequence>
<keyword evidence="1" id="KW-1133">Transmembrane helix</keyword>
<dbReference type="PANTHER" id="PTHR34286:SF1">
    <property type="entry name" value="TRANSMEMBRANE PROTEIN"/>
    <property type="match status" value="1"/>
</dbReference>
<feature type="transmembrane region" description="Helical" evidence="1">
    <location>
        <begin position="38"/>
        <end position="55"/>
    </location>
</feature>
<dbReference type="Proteomes" id="UP000237631">
    <property type="component" value="Unassembled WGS sequence"/>
</dbReference>
<evidence type="ECO:0000256" key="1">
    <source>
        <dbReference type="SAM" id="Phobius"/>
    </source>
</evidence>
<reference evidence="3" key="1">
    <citation type="journal article" date="2017" name="bioRxiv">
        <title>Conservation of a gene cluster reveals novel cercosporin biosynthetic mechanisms and extends production to the genus Colletotrichum.</title>
        <authorList>
            <person name="de Jonge R."/>
            <person name="Ebert M.K."/>
            <person name="Huitt-Roehl C.R."/>
            <person name="Pal P."/>
            <person name="Suttle J.C."/>
            <person name="Spanner R.E."/>
            <person name="Neubauer J.D."/>
            <person name="Jurick W.M.II."/>
            <person name="Stott K.A."/>
            <person name="Secor G.A."/>
            <person name="Thomma B.P.H.J."/>
            <person name="Van de Peer Y."/>
            <person name="Townsend C.A."/>
            <person name="Bolton M.D."/>
        </authorList>
    </citation>
    <scope>NUCLEOTIDE SEQUENCE [LARGE SCALE GENOMIC DNA]</scope>
    <source>
        <strain evidence="3">CBS538.71</strain>
    </source>
</reference>
<organism evidence="2 3">
    <name type="scientific">Cercospora berteroae</name>
    <dbReference type="NCBI Taxonomy" id="357750"/>
    <lineage>
        <taxon>Eukaryota</taxon>
        <taxon>Fungi</taxon>
        <taxon>Dikarya</taxon>
        <taxon>Ascomycota</taxon>
        <taxon>Pezizomycotina</taxon>
        <taxon>Dothideomycetes</taxon>
        <taxon>Dothideomycetidae</taxon>
        <taxon>Mycosphaerellales</taxon>
        <taxon>Mycosphaerellaceae</taxon>
        <taxon>Cercospora</taxon>
    </lineage>
</organism>
<proteinExistence type="predicted"/>
<protein>
    <submittedName>
        <fullName evidence="2">Uncharacterized protein</fullName>
    </submittedName>
</protein>
<accession>A0A2S6CK93</accession>
<name>A0A2S6CK93_9PEZI</name>
<keyword evidence="1" id="KW-0812">Transmembrane</keyword>